<feature type="domain" description="VOC" evidence="1">
    <location>
        <begin position="22"/>
        <end position="154"/>
    </location>
</feature>
<dbReference type="InterPro" id="IPR037523">
    <property type="entry name" value="VOC_core"/>
</dbReference>
<reference evidence="3" key="2">
    <citation type="journal article" date="2018" name="BMC Genomics">
        <title>A manually annotated Actinidia chinensis var. chinensis (kiwifruit) genome highlights the challenges associated with draft genomes and gene prediction in plants.</title>
        <authorList>
            <person name="Pilkington S.M."/>
            <person name="Crowhurst R."/>
            <person name="Hilario E."/>
            <person name="Nardozza S."/>
            <person name="Fraser L."/>
            <person name="Peng Y."/>
            <person name="Gunaseelan K."/>
            <person name="Simpson R."/>
            <person name="Tahir J."/>
            <person name="Deroles S.C."/>
            <person name="Templeton K."/>
            <person name="Luo Z."/>
            <person name="Davy M."/>
            <person name="Cheng C."/>
            <person name="McNeilage M."/>
            <person name="Scaglione D."/>
            <person name="Liu Y."/>
            <person name="Zhang Q."/>
            <person name="Datson P."/>
            <person name="De Silva N."/>
            <person name="Gardiner S.E."/>
            <person name="Bassett H."/>
            <person name="Chagne D."/>
            <person name="McCallum J."/>
            <person name="Dzierzon H."/>
            <person name="Deng C."/>
            <person name="Wang Y.Y."/>
            <person name="Barron L."/>
            <person name="Manako K."/>
            <person name="Bowen J."/>
            <person name="Foster T.M."/>
            <person name="Erridge Z.A."/>
            <person name="Tiffin H."/>
            <person name="Waite C.N."/>
            <person name="Davies K.M."/>
            <person name="Grierson E.P."/>
            <person name="Laing W.A."/>
            <person name="Kirk R."/>
            <person name="Chen X."/>
            <person name="Wood M."/>
            <person name="Montefiori M."/>
            <person name="Brummell D.A."/>
            <person name="Schwinn K.E."/>
            <person name="Catanach A."/>
            <person name="Fullerton C."/>
            <person name="Li D."/>
            <person name="Meiyalaghan S."/>
            <person name="Nieuwenhuizen N."/>
            <person name="Read N."/>
            <person name="Prakash R."/>
            <person name="Hunter D."/>
            <person name="Zhang H."/>
            <person name="McKenzie M."/>
            <person name="Knabel M."/>
            <person name="Harris A."/>
            <person name="Allan A.C."/>
            <person name="Gleave A."/>
            <person name="Chen A."/>
            <person name="Janssen B.J."/>
            <person name="Plunkett B."/>
            <person name="Ampomah-Dwamena C."/>
            <person name="Voogd C."/>
            <person name="Leif D."/>
            <person name="Lafferty D."/>
            <person name="Souleyre E.J.F."/>
            <person name="Varkonyi-Gasic E."/>
            <person name="Gambi F."/>
            <person name="Hanley J."/>
            <person name="Yao J.L."/>
            <person name="Cheung J."/>
            <person name="David K.M."/>
            <person name="Warren B."/>
            <person name="Marsh K."/>
            <person name="Snowden K.C."/>
            <person name="Lin-Wang K."/>
            <person name="Brian L."/>
            <person name="Martinez-Sanchez M."/>
            <person name="Wang M."/>
            <person name="Ileperuma N."/>
            <person name="Macnee N."/>
            <person name="Campin R."/>
            <person name="McAtee P."/>
            <person name="Drummond R.S.M."/>
            <person name="Espley R.V."/>
            <person name="Ireland H.S."/>
            <person name="Wu R."/>
            <person name="Atkinson R.G."/>
            <person name="Karunairetnam S."/>
            <person name="Bulley S."/>
            <person name="Chunkath S."/>
            <person name="Hanley Z."/>
            <person name="Storey R."/>
            <person name="Thrimawithana A.H."/>
            <person name="Thomson S."/>
            <person name="David C."/>
            <person name="Testolin R."/>
            <person name="Huang H."/>
            <person name="Hellens R.P."/>
            <person name="Schaffer R.J."/>
        </authorList>
    </citation>
    <scope>NUCLEOTIDE SEQUENCE [LARGE SCALE GENOMIC DNA]</scope>
    <source>
        <strain evidence="3">cv. Red5</strain>
    </source>
</reference>
<dbReference type="Proteomes" id="UP000241394">
    <property type="component" value="Chromosome LG23"/>
</dbReference>
<reference evidence="2 3" key="1">
    <citation type="submission" date="2017-07" db="EMBL/GenBank/DDBJ databases">
        <title>An improved, manually edited Actinidia chinensis var. chinensis (kiwifruit) genome highlights the challenges associated with draft genomes and gene prediction in plants.</title>
        <authorList>
            <person name="Pilkington S."/>
            <person name="Crowhurst R."/>
            <person name="Hilario E."/>
            <person name="Nardozza S."/>
            <person name="Fraser L."/>
            <person name="Peng Y."/>
            <person name="Gunaseelan K."/>
            <person name="Simpson R."/>
            <person name="Tahir J."/>
            <person name="Deroles S."/>
            <person name="Templeton K."/>
            <person name="Luo Z."/>
            <person name="Davy M."/>
            <person name="Cheng C."/>
            <person name="Mcneilage M."/>
            <person name="Scaglione D."/>
            <person name="Liu Y."/>
            <person name="Zhang Q."/>
            <person name="Datson P."/>
            <person name="De Silva N."/>
            <person name="Gardiner S."/>
            <person name="Bassett H."/>
            <person name="Chagne D."/>
            <person name="Mccallum J."/>
            <person name="Dzierzon H."/>
            <person name="Deng C."/>
            <person name="Wang Y.-Y."/>
            <person name="Barron N."/>
            <person name="Manako K."/>
            <person name="Bowen J."/>
            <person name="Foster T."/>
            <person name="Erridge Z."/>
            <person name="Tiffin H."/>
            <person name="Waite C."/>
            <person name="Davies K."/>
            <person name="Grierson E."/>
            <person name="Laing W."/>
            <person name="Kirk R."/>
            <person name="Chen X."/>
            <person name="Wood M."/>
            <person name="Montefiori M."/>
            <person name="Brummell D."/>
            <person name="Schwinn K."/>
            <person name="Catanach A."/>
            <person name="Fullerton C."/>
            <person name="Li D."/>
            <person name="Meiyalaghan S."/>
            <person name="Nieuwenhuizen N."/>
            <person name="Read N."/>
            <person name="Prakash R."/>
            <person name="Hunter D."/>
            <person name="Zhang H."/>
            <person name="Mckenzie M."/>
            <person name="Knabel M."/>
            <person name="Harris A."/>
            <person name="Allan A."/>
            <person name="Chen A."/>
            <person name="Janssen B."/>
            <person name="Plunkett B."/>
            <person name="Dwamena C."/>
            <person name="Voogd C."/>
            <person name="Leif D."/>
            <person name="Lafferty D."/>
            <person name="Souleyre E."/>
            <person name="Varkonyi-Gasic E."/>
            <person name="Gambi F."/>
            <person name="Hanley J."/>
            <person name="Yao J.-L."/>
            <person name="Cheung J."/>
            <person name="David K."/>
            <person name="Warren B."/>
            <person name="Marsh K."/>
            <person name="Snowden K."/>
            <person name="Lin-Wang K."/>
            <person name="Brian L."/>
            <person name="Martinez-Sanchez M."/>
            <person name="Wang M."/>
            <person name="Ileperuma N."/>
            <person name="Macnee N."/>
            <person name="Campin R."/>
            <person name="Mcatee P."/>
            <person name="Drummond R."/>
            <person name="Espley R."/>
            <person name="Ireland H."/>
            <person name="Wu R."/>
            <person name="Atkinson R."/>
            <person name="Karunairetnam S."/>
            <person name="Bulley S."/>
            <person name="Chunkath S."/>
            <person name="Hanley Z."/>
            <person name="Storey R."/>
            <person name="Thrimawithana A."/>
            <person name="Thomson S."/>
            <person name="David C."/>
            <person name="Testolin R."/>
        </authorList>
    </citation>
    <scope>NUCLEOTIDE SEQUENCE [LARGE SCALE GENOMIC DNA]</scope>
    <source>
        <strain evidence="3">cv. Red5</strain>
        <tissue evidence="2">Young leaf</tissue>
    </source>
</reference>
<dbReference type="CDD" id="cd07246">
    <property type="entry name" value="VOC_like"/>
    <property type="match status" value="1"/>
</dbReference>
<dbReference type="InterPro" id="IPR054576">
    <property type="entry name" value="At5g48480-like_N"/>
</dbReference>
<dbReference type="PANTHER" id="PTHR34109:SF1">
    <property type="entry name" value="VOC DOMAIN-CONTAINING PROTEIN"/>
    <property type="match status" value="1"/>
</dbReference>
<evidence type="ECO:0000259" key="1">
    <source>
        <dbReference type="PROSITE" id="PS51819"/>
    </source>
</evidence>
<dbReference type="EMBL" id="NKQK01000023">
    <property type="protein sequence ID" value="PSR94971.1"/>
    <property type="molecule type" value="Genomic_DNA"/>
</dbReference>
<proteinExistence type="predicted"/>
<evidence type="ECO:0000313" key="2">
    <source>
        <dbReference type="EMBL" id="PSR94971.1"/>
    </source>
</evidence>
<dbReference type="Pfam" id="PF22650">
    <property type="entry name" value="At5g48480-like_C"/>
    <property type="match status" value="1"/>
</dbReference>
<protein>
    <submittedName>
        <fullName evidence="2">Glyoxalase-like domain protein</fullName>
    </submittedName>
</protein>
<dbReference type="InterPro" id="IPR029068">
    <property type="entry name" value="Glyas_Bleomycin-R_OHBP_Dase"/>
</dbReference>
<dbReference type="STRING" id="1590841.A0A2R6PPH6"/>
<dbReference type="InParanoid" id="A0A2R6PPH6"/>
<dbReference type="FunCoup" id="A0A2R6PPH6">
    <property type="interactions" value="125"/>
</dbReference>
<dbReference type="OrthoDB" id="2013034at2759"/>
<name>A0A2R6PPH6_ACTCC</name>
<accession>A0A2R6PPH6</accession>
<evidence type="ECO:0000313" key="3">
    <source>
        <dbReference type="Proteomes" id="UP000241394"/>
    </source>
</evidence>
<dbReference type="Gramene" id="PSR94971">
    <property type="protein sequence ID" value="PSR94971"/>
    <property type="gene ID" value="CEY00_Acc25726"/>
</dbReference>
<keyword evidence="3" id="KW-1185">Reference proteome</keyword>
<dbReference type="InterPro" id="IPR054575">
    <property type="entry name" value="At5g48480-like_C"/>
</dbReference>
<dbReference type="SUPFAM" id="SSF54593">
    <property type="entry name" value="Glyoxalase/Bleomycin resistance protein/Dihydroxybiphenyl dioxygenase"/>
    <property type="match status" value="1"/>
</dbReference>
<gene>
    <name evidence="2" type="ORF">CEY00_Acc25726</name>
</gene>
<dbReference type="Pfam" id="PF22656">
    <property type="entry name" value="At5g48480-like_N"/>
    <property type="match status" value="1"/>
</dbReference>
<dbReference type="AlphaFoldDB" id="A0A2R6PPH6"/>
<dbReference type="PROSITE" id="PS51819">
    <property type="entry name" value="VOC"/>
    <property type="match status" value="1"/>
</dbReference>
<comment type="caution">
    <text evidence="2">The sequence shown here is derived from an EMBL/GenBank/DDBJ whole genome shotgun (WGS) entry which is preliminary data.</text>
</comment>
<organism evidence="2 3">
    <name type="scientific">Actinidia chinensis var. chinensis</name>
    <name type="common">Chinese soft-hair kiwi</name>
    <dbReference type="NCBI Taxonomy" id="1590841"/>
    <lineage>
        <taxon>Eukaryota</taxon>
        <taxon>Viridiplantae</taxon>
        <taxon>Streptophyta</taxon>
        <taxon>Embryophyta</taxon>
        <taxon>Tracheophyta</taxon>
        <taxon>Spermatophyta</taxon>
        <taxon>Magnoliopsida</taxon>
        <taxon>eudicotyledons</taxon>
        <taxon>Gunneridae</taxon>
        <taxon>Pentapetalae</taxon>
        <taxon>asterids</taxon>
        <taxon>Ericales</taxon>
        <taxon>Actinidiaceae</taxon>
        <taxon>Actinidia</taxon>
    </lineage>
</organism>
<dbReference type="OMA" id="VWAICSA"/>
<dbReference type="Gene3D" id="3.10.180.10">
    <property type="entry name" value="2,3-Dihydroxybiphenyl 1,2-Dioxygenase, domain 1"/>
    <property type="match status" value="1"/>
</dbReference>
<dbReference type="PANTHER" id="PTHR34109">
    <property type="entry name" value="BNAUNNG04460D PROTEIN-RELATED"/>
    <property type="match status" value="1"/>
</dbReference>
<sequence>MAQEVQNGGAANGVSKAVTFSAVKPQLFVEAPKASDAVQFYKTAFGAEEVSRANHPKRKAEQELPLVLSAELKLGSSAILISDLVDDSSAPVKTGGNGCVICLETEDVKAAISKAVNAGAVSEDELTEGEGACCGGLAGKVKDPYGFVWQICTPAKKCADVEA</sequence>